<dbReference type="EMBL" id="AP026073">
    <property type="protein sequence ID" value="BDM69891.1"/>
    <property type="molecule type" value="Genomic_DNA"/>
</dbReference>
<dbReference type="Proteomes" id="UP001059597">
    <property type="component" value="Chromosome"/>
</dbReference>
<sequence>MPERLAGVGGPAVAAGIGRDDAVPRGEGRYLVVPHAVVQEAAVQQDEGLAGAGVEPEQIIHDNQGVILQMEWQLRCHHGGVNETTSDLASEELTDRLTEVFELVGPLYRRTQRKV</sequence>
<reference evidence="1" key="1">
    <citation type="submission" date="2022-06" db="EMBL/GenBank/DDBJ databases">
        <title>Complete genome sequence of Streptomyces nigrescens HEK616.</title>
        <authorList>
            <person name="Asamizu S."/>
            <person name="Onaka H."/>
        </authorList>
    </citation>
    <scope>NUCLEOTIDE SEQUENCE</scope>
    <source>
        <strain evidence="1">HEK616</strain>
    </source>
</reference>
<organism evidence="1 2">
    <name type="scientific">Streptomyces nigrescens</name>
    <dbReference type="NCBI Taxonomy" id="1920"/>
    <lineage>
        <taxon>Bacteria</taxon>
        <taxon>Bacillati</taxon>
        <taxon>Actinomycetota</taxon>
        <taxon>Actinomycetes</taxon>
        <taxon>Kitasatosporales</taxon>
        <taxon>Streptomycetaceae</taxon>
        <taxon>Streptomyces</taxon>
    </lineage>
</organism>
<accession>A0ABM7ZUD7</accession>
<protein>
    <submittedName>
        <fullName evidence="1">Uncharacterized protein</fullName>
    </submittedName>
</protein>
<evidence type="ECO:0000313" key="1">
    <source>
        <dbReference type="EMBL" id="BDM69891.1"/>
    </source>
</evidence>
<keyword evidence="2" id="KW-1185">Reference proteome</keyword>
<name>A0ABM7ZUD7_STRNI</name>
<proteinExistence type="predicted"/>
<gene>
    <name evidence="1" type="ORF">HEK616_33780</name>
</gene>
<evidence type="ECO:0000313" key="2">
    <source>
        <dbReference type="Proteomes" id="UP001059597"/>
    </source>
</evidence>